<proteinExistence type="predicted"/>
<accession>A0A074RMW8</accession>
<dbReference type="AlphaFoldDB" id="A0A074RMW8"/>
<name>A0A074RMW8_9AGAM</name>
<protein>
    <submittedName>
        <fullName evidence="1">Uncharacterized protein</fullName>
    </submittedName>
</protein>
<dbReference type="HOGENOM" id="CLU_2147286_0_0_1"/>
<organism evidence="1 2">
    <name type="scientific">Rhizoctonia solani 123E</name>
    <dbReference type="NCBI Taxonomy" id="1423351"/>
    <lineage>
        <taxon>Eukaryota</taxon>
        <taxon>Fungi</taxon>
        <taxon>Dikarya</taxon>
        <taxon>Basidiomycota</taxon>
        <taxon>Agaricomycotina</taxon>
        <taxon>Agaricomycetes</taxon>
        <taxon>Cantharellales</taxon>
        <taxon>Ceratobasidiaceae</taxon>
        <taxon>Rhizoctonia</taxon>
    </lineage>
</organism>
<dbReference type="Proteomes" id="UP000027456">
    <property type="component" value="Unassembled WGS sequence"/>
</dbReference>
<keyword evidence="2" id="KW-1185">Reference proteome</keyword>
<evidence type="ECO:0000313" key="2">
    <source>
        <dbReference type="Proteomes" id="UP000027456"/>
    </source>
</evidence>
<comment type="caution">
    <text evidence="1">The sequence shown here is derived from an EMBL/GenBank/DDBJ whole genome shotgun (WGS) entry which is preliminary data.</text>
</comment>
<gene>
    <name evidence="1" type="ORF">V565_185730</name>
</gene>
<dbReference type="EMBL" id="AZST01000987">
    <property type="protein sequence ID" value="KEP46690.1"/>
    <property type="molecule type" value="Genomic_DNA"/>
</dbReference>
<reference evidence="1 2" key="1">
    <citation type="submission" date="2013-12" db="EMBL/GenBank/DDBJ databases">
        <authorList>
            <person name="Cubeta M."/>
            <person name="Pakala S."/>
            <person name="Fedorova N."/>
            <person name="Thomas E."/>
            <person name="Dean R."/>
            <person name="Jabaji S."/>
            <person name="Neate S."/>
            <person name="Toda T."/>
            <person name="Tavantzis S."/>
            <person name="Vilgalys R."/>
            <person name="Bharathan N."/>
            <person name="Pakala S."/>
            <person name="Losada L.S."/>
            <person name="Zafar N."/>
            <person name="Nierman W."/>
        </authorList>
    </citation>
    <scope>NUCLEOTIDE SEQUENCE [LARGE SCALE GENOMIC DNA]</scope>
    <source>
        <strain evidence="1 2">123E</strain>
    </source>
</reference>
<sequence>MLAMIIQGDTITAKDEILGKESRVALVKSIDTPGSFYSSFNSTSSTSSSVLHTRSLFFKGSSHRLAYDRISQDFRGQALSNHVRAARCQLFNEQKPRIFLEPDSLLLTAHPG</sequence>
<evidence type="ECO:0000313" key="1">
    <source>
        <dbReference type="EMBL" id="KEP46690.1"/>
    </source>
</evidence>